<dbReference type="SMART" id="SM00666">
    <property type="entry name" value="PB1"/>
    <property type="match status" value="1"/>
</dbReference>
<feature type="compositionally biased region" description="Polar residues" evidence="1">
    <location>
        <begin position="609"/>
        <end position="620"/>
    </location>
</feature>
<dbReference type="CDD" id="cd06410">
    <property type="entry name" value="PB1_UP2"/>
    <property type="match status" value="1"/>
</dbReference>
<reference evidence="3 4" key="1">
    <citation type="submission" date="2024-01" db="EMBL/GenBank/DDBJ databases">
        <title>The complete chloroplast genome sequence of Lithospermum erythrorhizon: insights into the phylogenetic relationship among Boraginaceae species and the maternal lineages of purple gromwells.</title>
        <authorList>
            <person name="Okada T."/>
            <person name="Watanabe K."/>
        </authorList>
    </citation>
    <scope>NUCLEOTIDE SEQUENCE [LARGE SCALE GENOMIC DNA]</scope>
</reference>
<dbReference type="Proteomes" id="UP001454036">
    <property type="component" value="Unassembled WGS sequence"/>
</dbReference>
<dbReference type="Gene3D" id="3.10.20.90">
    <property type="entry name" value="Phosphatidylinositol 3-kinase Catalytic Subunit, Chain A, domain 1"/>
    <property type="match status" value="1"/>
</dbReference>
<keyword evidence="4" id="KW-1185">Reference proteome</keyword>
<name>A0AAV3RJY7_LITER</name>
<dbReference type="Pfam" id="PF00564">
    <property type="entry name" value="PB1"/>
    <property type="match status" value="1"/>
</dbReference>
<accession>A0AAV3RJY7</accession>
<evidence type="ECO:0000313" key="3">
    <source>
        <dbReference type="EMBL" id="GAA0175415.1"/>
    </source>
</evidence>
<feature type="compositionally biased region" description="Basic and acidic residues" evidence="1">
    <location>
        <begin position="331"/>
        <end position="343"/>
    </location>
</feature>
<sequence length="634" mass="70065">MSQAPSISYPTRLVMDQPLPPCPTTIVDSPATANNNAINVASPCLNRIEKMDEPLAPLPGAKLRLMCSYGGRIIPRPHDKTLCYVGGETRMVVVDRKSSLSDVHSRLCCTLLGGRKFTFKYQLPNEELDNLVSVTTDEDMENMIEEYDRVMSASPSKPSRLRLFLFLAKPETAASMSALLDNGESWFIDALNGADLLQRGVSDSAAIDNLIEFDGMLKGDQPDDVGDTKQMVRGVDQEVHITMPDSPMVETTSSFDSSISSPSMANIPQINATTEDGDTRLQEHLSGLGEQMLQMHVASTVQPSFPPDHSCIATIPSSVGGNSTAVLLDNHRRVISPDERPDKTTSVGLRKPPLQLQPIQRTFTDPYSLPSPNSKYTGAYSLQSPESVASDGSFTSPASHSNHPVYLDPPSPAYEDNRFPASNYSKDDIGNSSPHKQMQQANDPKMLPSLQQNVQQHQFVNSNAQYIQHLAPSLAPDSSYYPMYAAKNQQQFHQHYPVYLMPVDRPQPFNLSQKSIVANATSVAPTPSNPPIYYAETTTRTSPEKLPGSPKTVPEPTSPYNYLLPNQVQQQYYCVPQVQCPSQFIHNYGNEQFKYVQYLPTQYQPMTLAKPTSQASTKQSADNDTRRIKTSQQL</sequence>
<dbReference type="PANTHER" id="PTHR31066:SF68">
    <property type="entry name" value="SERINE_THREONINE-PROTEIN KINASE YAKA-RELATED"/>
    <property type="match status" value="1"/>
</dbReference>
<dbReference type="SUPFAM" id="SSF54277">
    <property type="entry name" value="CAD &amp; PB1 domains"/>
    <property type="match status" value="1"/>
</dbReference>
<feature type="region of interest" description="Disordered" evidence="1">
    <location>
        <begin position="331"/>
        <end position="443"/>
    </location>
</feature>
<feature type="region of interest" description="Disordered" evidence="1">
    <location>
        <begin position="609"/>
        <end position="634"/>
    </location>
</feature>
<dbReference type="InterPro" id="IPR053198">
    <property type="entry name" value="Gynoecium_Dev_Regulator"/>
</dbReference>
<feature type="compositionally biased region" description="Polar residues" evidence="1">
    <location>
        <begin position="420"/>
        <end position="442"/>
    </location>
</feature>
<organism evidence="3 4">
    <name type="scientific">Lithospermum erythrorhizon</name>
    <name type="common">Purple gromwell</name>
    <name type="synonym">Lithospermum officinale var. erythrorhizon</name>
    <dbReference type="NCBI Taxonomy" id="34254"/>
    <lineage>
        <taxon>Eukaryota</taxon>
        <taxon>Viridiplantae</taxon>
        <taxon>Streptophyta</taxon>
        <taxon>Embryophyta</taxon>
        <taxon>Tracheophyta</taxon>
        <taxon>Spermatophyta</taxon>
        <taxon>Magnoliopsida</taxon>
        <taxon>eudicotyledons</taxon>
        <taxon>Gunneridae</taxon>
        <taxon>Pentapetalae</taxon>
        <taxon>asterids</taxon>
        <taxon>lamiids</taxon>
        <taxon>Boraginales</taxon>
        <taxon>Boraginaceae</taxon>
        <taxon>Boraginoideae</taxon>
        <taxon>Lithospermeae</taxon>
        <taxon>Lithospermum</taxon>
    </lineage>
</organism>
<dbReference type="PANTHER" id="PTHR31066">
    <property type="entry name" value="OS05G0427100 PROTEIN-RELATED"/>
    <property type="match status" value="1"/>
</dbReference>
<feature type="domain" description="PB1" evidence="2">
    <location>
        <begin position="77"/>
        <end position="166"/>
    </location>
</feature>
<evidence type="ECO:0000313" key="4">
    <source>
        <dbReference type="Proteomes" id="UP001454036"/>
    </source>
</evidence>
<feature type="region of interest" description="Disordered" evidence="1">
    <location>
        <begin position="527"/>
        <end position="558"/>
    </location>
</feature>
<dbReference type="InterPro" id="IPR000270">
    <property type="entry name" value="PB1_dom"/>
</dbReference>
<gene>
    <name evidence="3" type="ORF">LIER_28594</name>
</gene>
<evidence type="ECO:0000259" key="2">
    <source>
        <dbReference type="SMART" id="SM00666"/>
    </source>
</evidence>
<dbReference type="AlphaFoldDB" id="A0AAV3RJY7"/>
<feature type="compositionally biased region" description="Polar residues" evidence="1">
    <location>
        <begin position="357"/>
        <end position="402"/>
    </location>
</feature>
<comment type="caution">
    <text evidence="3">The sequence shown here is derived from an EMBL/GenBank/DDBJ whole genome shotgun (WGS) entry which is preliminary data.</text>
</comment>
<dbReference type="EMBL" id="BAABME010009579">
    <property type="protein sequence ID" value="GAA0175415.1"/>
    <property type="molecule type" value="Genomic_DNA"/>
</dbReference>
<protein>
    <recommendedName>
        <fullName evidence="2">PB1 domain-containing protein</fullName>
    </recommendedName>
</protein>
<proteinExistence type="predicted"/>
<evidence type="ECO:0000256" key="1">
    <source>
        <dbReference type="SAM" id="MobiDB-lite"/>
    </source>
</evidence>